<dbReference type="Proteomes" id="UP000037069">
    <property type="component" value="Unassembled WGS sequence"/>
</dbReference>
<dbReference type="SUPFAM" id="SSF49899">
    <property type="entry name" value="Concanavalin A-like lectins/glucanases"/>
    <property type="match status" value="1"/>
</dbReference>
<evidence type="ECO:0000313" key="5">
    <source>
        <dbReference type="Proteomes" id="UP000037069"/>
    </source>
</evidence>
<organism evidence="4 5">
    <name type="scientific">Lucilia cuprina</name>
    <name type="common">Green bottle fly</name>
    <name type="synonym">Australian sheep blowfly</name>
    <dbReference type="NCBI Taxonomy" id="7375"/>
    <lineage>
        <taxon>Eukaryota</taxon>
        <taxon>Metazoa</taxon>
        <taxon>Ecdysozoa</taxon>
        <taxon>Arthropoda</taxon>
        <taxon>Hexapoda</taxon>
        <taxon>Insecta</taxon>
        <taxon>Pterygota</taxon>
        <taxon>Neoptera</taxon>
        <taxon>Endopterygota</taxon>
        <taxon>Diptera</taxon>
        <taxon>Brachycera</taxon>
        <taxon>Muscomorpha</taxon>
        <taxon>Oestroidea</taxon>
        <taxon>Calliphoridae</taxon>
        <taxon>Luciliinae</taxon>
        <taxon>Lucilia</taxon>
    </lineage>
</organism>
<feature type="chain" id="PRO_5005535446" description="B30.2/SPRY domain-containing protein" evidence="2">
    <location>
        <begin position="17"/>
        <end position="414"/>
    </location>
</feature>
<keyword evidence="5" id="KW-1185">Reference proteome</keyword>
<dbReference type="InterPro" id="IPR050672">
    <property type="entry name" value="FBXO45-Fsn/SPSB_families"/>
</dbReference>
<dbReference type="PANTHER" id="PTHR12245">
    <property type="entry name" value="SPRY DOMAIN CONTAINING SOCS BOX PROTEIN"/>
    <property type="match status" value="1"/>
</dbReference>
<dbReference type="Gene3D" id="2.60.120.920">
    <property type="match status" value="1"/>
</dbReference>
<feature type="signal peptide" evidence="2">
    <location>
        <begin position="1"/>
        <end position="16"/>
    </location>
</feature>
<keyword evidence="2" id="KW-0732">Signal</keyword>
<feature type="domain" description="B30.2/SPRY" evidence="3">
    <location>
        <begin position="96"/>
        <end position="298"/>
    </location>
</feature>
<keyword evidence="1" id="KW-0833">Ubl conjugation pathway</keyword>
<dbReference type="OrthoDB" id="5951542at2759"/>
<dbReference type="STRING" id="7375.A0A0L0BVT0"/>
<dbReference type="InterPro" id="IPR003877">
    <property type="entry name" value="SPRY_dom"/>
</dbReference>
<dbReference type="OMA" id="WHECSES"/>
<dbReference type="EMBL" id="JRES01001255">
    <property type="protein sequence ID" value="KNC24142.1"/>
    <property type="molecule type" value="Genomic_DNA"/>
</dbReference>
<dbReference type="SMART" id="SM00449">
    <property type="entry name" value="SPRY"/>
    <property type="match status" value="1"/>
</dbReference>
<dbReference type="Pfam" id="PF00622">
    <property type="entry name" value="SPRY"/>
    <property type="match status" value="1"/>
</dbReference>
<name>A0A0L0BVT0_LUCCU</name>
<proteinExistence type="predicted"/>
<dbReference type="InterPro" id="IPR035754">
    <property type="entry name" value="SPRY_SPSB3"/>
</dbReference>
<sequence length="414" mass="47644">AFKTGQLLSLLTHSVAFTFYVPRTKRPLPSNWKFPAQQTANWLIQQQQQQHLHNRQNMPHNNHNDDEILIAHPCYRANGYSRLSSICPAYCDCEFPKTTAVAGYKGHIPDMIKCRCGEDDPATHTIHWNWHECSESDTIIKGQDVTFHPTYSQGTAVVRGDQPLTAGMLHFWEMRVLTALSGTDVMFGIGTDKFDLTQFKFHFVSALGTNSQSWGFSYEGKIRHNGVHLKYGQKFSQGCIVGVLLDRMRGQLEFFLNRRSLGVAYCNIPNDPQLKLYPMVCSTAAKSCIRLMNATSQVECLQLRAFRALVKQPKALEELRQLPGLKTILRNYWFLAPPVRYSRESKSNEYDMLDEAVLSSKTRLSRKHKYKDDDFADINDLYTNAHKIAVHHQHDSEDELVLSEYFDEYFNYLF</sequence>
<dbReference type="CDD" id="cd12876">
    <property type="entry name" value="SPRY_SOCS3"/>
    <property type="match status" value="1"/>
</dbReference>
<evidence type="ECO:0000256" key="2">
    <source>
        <dbReference type="SAM" id="SignalP"/>
    </source>
</evidence>
<dbReference type="InterPro" id="IPR001870">
    <property type="entry name" value="B30.2/SPRY"/>
</dbReference>
<comment type="caution">
    <text evidence="4">The sequence shown here is derived from an EMBL/GenBank/DDBJ whole genome shotgun (WGS) entry which is preliminary data.</text>
</comment>
<dbReference type="GO" id="GO:0019005">
    <property type="term" value="C:SCF ubiquitin ligase complex"/>
    <property type="evidence" value="ECO:0007669"/>
    <property type="project" value="TreeGrafter"/>
</dbReference>
<reference evidence="4 5" key="1">
    <citation type="journal article" date="2015" name="Nat. Commun.">
        <title>Lucilia cuprina genome unlocks parasitic fly biology to underpin future interventions.</title>
        <authorList>
            <person name="Anstead C.A."/>
            <person name="Korhonen P.K."/>
            <person name="Young N.D."/>
            <person name="Hall R.S."/>
            <person name="Jex A.R."/>
            <person name="Murali S.C."/>
            <person name="Hughes D.S."/>
            <person name="Lee S.F."/>
            <person name="Perry T."/>
            <person name="Stroehlein A.J."/>
            <person name="Ansell B.R."/>
            <person name="Breugelmans B."/>
            <person name="Hofmann A."/>
            <person name="Qu J."/>
            <person name="Dugan S."/>
            <person name="Lee S.L."/>
            <person name="Chao H."/>
            <person name="Dinh H."/>
            <person name="Han Y."/>
            <person name="Doddapaneni H.V."/>
            <person name="Worley K.C."/>
            <person name="Muzny D.M."/>
            <person name="Ioannidis P."/>
            <person name="Waterhouse R.M."/>
            <person name="Zdobnov E.M."/>
            <person name="James P.J."/>
            <person name="Bagnall N.H."/>
            <person name="Kotze A.C."/>
            <person name="Gibbs R.A."/>
            <person name="Richards S."/>
            <person name="Batterham P."/>
            <person name="Gasser R.B."/>
        </authorList>
    </citation>
    <scope>NUCLEOTIDE SEQUENCE [LARGE SCALE GENOMIC DNA]</scope>
    <source>
        <strain evidence="4 5">LS</strain>
        <tissue evidence="4">Full body</tissue>
    </source>
</reference>
<accession>A0A0L0BVT0</accession>
<feature type="non-terminal residue" evidence="4">
    <location>
        <position position="1"/>
    </location>
</feature>
<dbReference type="InterPro" id="IPR013320">
    <property type="entry name" value="ConA-like_dom_sf"/>
</dbReference>
<evidence type="ECO:0000259" key="3">
    <source>
        <dbReference type="PROSITE" id="PS50188"/>
    </source>
</evidence>
<evidence type="ECO:0000256" key="1">
    <source>
        <dbReference type="ARBA" id="ARBA00022786"/>
    </source>
</evidence>
<dbReference type="PANTHER" id="PTHR12245:SF5">
    <property type="entry name" value="SPRY DOMAIN-CONTAINING SOCS BOX PROTEIN 3"/>
    <property type="match status" value="1"/>
</dbReference>
<protein>
    <recommendedName>
        <fullName evidence="3">B30.2/SPRY domain-containing protein</fullName>
    </recommendedName>
</protein>
<dbReference type="AlphaFoldDB" id="A0A0L0BVT0"/>
<dbReference type="InterPro" id="IPR043136">
    <property type="entry name" value="B30.2/SPRY_sf"/>
</dbReference>
<dbReference type="PROSITE" id="PS50188">
    <property type="entry name" value="B302_SPRY"/>
    <property type="match status" value="1"/>
</dbReference>
<dbReference type="GO" id="GO:0043161">
    <property type="term" value="P:proteasome-mediated ubiquitin-dependent protein catabolic process"/>
    <property type="evidence" value="ECO:0007669"/>
    <property type="project" value="TreeGrafter"/>
</dbReference>
<gene>
    <name evidence="4" type="ORF">FF38_11158</name>
</gene>
<evidence type="ECO:0000313" key="4">
    <source>
        <dbReference type="EMBL" id="KNC24142.1"/>
    </source>
</evidence>